<name>A0AAD5BI96_9ASCO</name>
<evidence type="ECO:0000256" key="1">
    <source>
        <dbReference type="PROSITE-ProRule" id="PRU00117"/>
    </source>
</evidence>
<dbReference type="InterPro" id="IPR004087">
    <property type="entry name" value="KH_dom"/>
</dbReference>
<feature type="compositionally biased region" description="Polar residues" evidence="2">
    <location>
        <begin position="182"/>
        <end position="192"/>
    </location>
</feature>
<comment type="caution">
    <text evidence="4">The sequence shown here is derived from an EMBL/GenBank/DDBJ whole genome shotgun (WGS) entry which is preliminary data.</text>
</comment>
<evidence type="ECO:0000313" key="4">
    <source>
        <dbReference type="EMBL" id="KAI5964416.1"/>
    </source>
</evidence>
<protein>
    <recommendedName>
        <fullName evidence="3">K Homology domain-containing protein</fullName>
    </recommendedName>
</protein>
<dbReference type="PROSITE" id="PS50084">
    <property type="entry name" value="KH_TYPE_1"/>
    <property type="match status" value="1"/>
</dbReference>
<dbReference type="Gene3D" id="3.30.1370.10">
    <property type="entry name" value="K Homology domain, type 1"/>
    <property type="match status" value="1"/>
</dbReference>
<feature type="region of interest" description="Disordered" evidence="2">
    <location>
        <begin position="167"/>
        <end position="192"/>
    </location>
</feature>
<dbReference type="InterPro" id="IPR004088">
    <property type="entry name" value="KH_dom_type_1"/>
</dbReference>
<proteinExistence type="predicted"/>
<feature type="domain" description="K Homology" evidence="3">
    <location>
        <begin position="188"/>
        <end position="271"/>
    </location>
</feature>
<keyword evidence="1" id="KW-0694">RNA-binding</keyword>
<dbReference type="AlphaFoldDB" id="A0AAD5BI96"/>
<evidence type="ECO:0000256" key="2">
    <source>
        <dbReference type="SAM" id="MobiDB-lite"/>
    </source>
</evidence>
<accession>A0AAD5BI96</accession>
<dbReference type="GO" id="GO:0003723">
    <property type="term" value="F:RNA binding"/>
    <property type="evidence" value="ECO:0007669"/>
    <property type="project" value="UniProtKB-UniRule"/>
</dbReference>
<keyword evidence="5" id="KW-1185">Reference proteome</keyword>
<dbReference type="InterPro" id="IPR036612">
    <property type="entry name" value="KH_dom_type_1_sf"/>
</dbReference>
<reference evidence="4 5" key="1">
    <citation type="journal article" date="2022" name="DNA Res.">
        <title>Genome analysis of five recently described species of the CUG-Ser clade uncovers Candida theae as a new hybrid lineage with pathogenic potential in the Candida parapsilosis species complex.</title>
        <authorList>
            <person name="Mixao V."/>
            <person name="Del Olmo V."/>
            <person name="Hegedusova E."/>
            <person name="Saus E."/>
            <person name="Pryszcz L."/>
            <person name="Cillingova A."/>
            <person name="Nosek J."/>
            <person name="Gabaldon T."/>
        </authorList>
    </citation>
    <scope>NUCLEOTIDE SEQUENCE [LARGE SCALE GENOMIC DNA]</scope>
    <source>
        <strain evidence="4 5">CBS 12239</strain>
    </source>
</reference>
<dbReference type="Pfam" id="PF00013">
    <property type="entry name" value="KH_1"/>
    <property type="match status" value="1"/>
</dbReference>
<sequence>MESAINSLLLSSQKLRFKINSALLEKNSNGNTQPLTLLATTPVLSKFIQRLIETKSLNCQPNLNADLFVEKHMGCPYWDLNFTSKYAVEVLQLLAEIQFATHNQIQIRGPLTQCFKLGGTFSNGIISIHKVKVNDVLLERVIACDKIESIIHTPQLVTSDEIPNRDRYQAESSCRGPDAETDASQPKTSVSTTLSFNRHQIKRILGPGGARLDSIRLQSKCWIHIDRNPLENCIDDSLRFISKNNTKQVISISGLKPNVDIAINEIYNCLEREREREKRSASLGSSISSS</sequence>
<dbReference type="RefSeq" id="XP_051610423.1">
    <property type="nucleotide sequence ID" value="XM_051750259.1"/>
</dbReference>
<dbReference type="CDD" id="cd00105">
    <property type="entry name" value="KH-I"/>
    <property type="match status" value="1"/>
</dbReference>
<evidence type="ECO:0000313" key="5">
    <source>
        <dbReference type="Proteomes" id="UP001204833"/>
    </source>
</evidence>
<dbReference type="GeneID" id="76149148"/>
<dbReference type="SMART" id="SM00322">
    <property type="entry name" value="KH"/>
    <property type="match status" value="1"/>
</dbReference>
<dbReference type="EMBL" id="JAIHNG010000048">
    <property type="protein sequence ID" value="KAI5964416.1"/>
    <property type="molecule type" value="Genomic_DNA"/>
</dbReference>
<organism evidence="4 5">
    <name type="scientific">Candida theae</name>
    <dbReference type="NCBI Taxonomy" id="1198502"/>
    <lineage>
        <taxon>Eukaryota</taxon>
        <taxon>Fungi</taxon>
        <taxon>Dikarya</taxon>
        <taxon>Ascomycota</taxon>
        <taxon>Saccharomycotina</taxon>
        <taxon>Pichiomycetes</taxon>
        <taxon>Debaryomycetaceae</taxon>
        <taxon>Candida/Lodderomyces clade</taxon>
        <taxon>Candida</taxon>
    </lineage>
</organism>
<evidence type="ECO:0000259" key="3">
    <source>
        <dbReference type="SMART" id="SM00322"/>
    </source>
</evidence>
<gene>
    <name evidence="4" type="ORF">KGF57_001089</name>
</gene>
<dbReference type="SUPFAM" id="SSF54791">
    <property type="entry name" value="Eukaryotic type KH-domain (KH-domain type I)"/>
    <property type="match status" value="1"/>
</dbReference>
<dbReference type="Proteomes" id="UP001204833">
    <property type="component" value="Unassembled WGS sequence"/>
</dbReference>